<dbReference type="EMBL" id="JBHSKS010000003">
    <property type="protein sequence ID" value="MFC5191120.1"/>
    <property type="molecule type" value="Genomic_DNA"/>
</dbReference>
<dbReference type="Proteomes" id="UP001596163">
    <property type="component" value="Unassembled WGS sequence"/>
</dbReference>
<organism evidence="1 2">
    <name type="scientific">Algoriphagus aquatilis</name>
    <dbReference type="NCBI Taxonomy" id="490186"/>
    <lineage>
        <taxon>Bacteria</taxon>
        <taxon>Pseudomonadati</taxon>
        <taxon>Bacteroidota</taxon>
        <taxon>Cytophagia</taxon>
        <taxon>Cytophagales</taxon>
        <taxon>Cyclobacteriaceae</taxon>
        <taxon>Algoriphagus</taxon>
    </lineage>
</organism>
<comment type="caution">
    <text evidence="1">The sequence shown here is derived from an EMBL/GenBank/DDBJ whole genome shotgun (WGS) entry which is preliminary data.</text>
</comment>
<sequence>MDSFITKTFPLISFTSIRLSSPGKWLGICLLLFFVHKAIEKEKNTPTWDFMLLASGSLNSHQEFFPKVSIEEKQMIDSLSSLGTFTTSHMIYQDAGNYFLMNSCSLSLYQWNGDHWKIYAEKPVRGATCASKVFFRDHEPYSYSGVGFWQSHGDVFHFSKNAEVELVKTYQQPKDFYGTLRFTTESGLYSFFGHSFNLRTDELDGFLWKGYFLDFSNMHWKEIDFELNENFEKVFGVKTFDKNLYSISSFETDDFALTELRNLDTQQTGLLILEKETLKLWIKPNPNSYFLDLNWLQQEGNTLRFFSIAKPSLTELQIDELVKTAFPLGKVSLREDQAWREILNGYWKELVVVISILVVLFGLGKMILPKPHPIPQASLAILNKEENNLVSILRPYSGQVISQEEMDKILGIDSLINQDLRKVRRSRAIKAINDHGLERHGKPMIQRVRDEQDMRIIRYLIEDEALAKSVNPSESEQLT</sequence>
<proteinExistence type="predicted"/>
<gene>
    <name evidence="1" type="ORF">ACFPIK_05030</name>
</gene>
<reference evidence="2" key="1">
    <citation type="journal article" date="2019" name="Int. J. Syst. Evol. Microbiol.">
        <title>The Global Catalogue of Microorganisms (GCM) 10K type strain sequencing project: providing services to taxonomists for standard genome sequencing and annotation.</title>
        <authorList>
            <consortium name="The Broad Institute Genomics Platform"/>
            <consortium name="The Broad Institute Genome Sequencing Center for Infectious Disease"/>
            <person name="Wu L."/>
            <person name="Ma J."/>
        </authorList>
    </citation>
    <scope>NUCLEOTIDE SEQUENCE [LARGE SCALE GENOMIC DNA]</scope>
    <source>
        <strain evidence="2">CGMCC 1.7030</strain>
    </source>
</reference>
<keyword evidence="2" id="KW-1185">Reference proteome</keyword>
<name>A0ABW0BUW7_9BACT</name>
<accession>A0ABW0BUW7</accession>
<evidence type="ECO:0000313" key="1">
    <source>
        <dbReference type="EMBL" id="MFC5191120.1"/>
    </source>
</evidence>
<protein>
    <submittedName>
        <fullName evidence="1">Uncharacterized protein</fullName>
    </submittedName>
</protein>
<evidence type="ECO:0000313" key="2">
    <source>
        <dbReference type="Proteomes" id="UP001596163"/>
    </source>
</evidence>
<dbReference type="RefSeq" id="WP_377912875.1">
    <property type="nucleotide sequence ID" value="NZ_JBHSKS010000003.1"/>
</dbReference>